<dbReference type="PROSITE" id="PS50112">
    <property type="entry name" value="PAS"/>
    <property type="match status" value="2"/>
</dbReference>
<dbReference type="Pfam" id="PF02518">
    <property type="entry name" value="HATPase_c"/>
    <property type="match status" value="1"/>
</dbReference>
<dbReference type="InterPro" id="IPR001610">
    <property type="entry name" value="PAC"/>
</dbReference>
<keyword evidence="4" id="KW-0808">Transferase</keyword>
<evidence type="ECO:0000256" key="4">
    <source>
        <dbReference type="ARBA" id="ARBA00022679"/>
    </source>
</evidence>
<sequence>MAPRSFQEYSFRSFTPLPRLVAMTPPFARIAALLEKRTRGGWVWVLPNLVLGCFVLSLFALLVVLQRYEQATQRNALAQDIQWAEQTIRTHLTNNQEFLQQLANGVAEGSLARESFQAQAGQYQRNNPELTHIVWVDADQVVRWTVPFETTAWNAGERLSLPEQTLTFQRANRTQQPAYSVPLVSPEGDATIEVHVPVLHERASRGAVIGIYAAAGVLRHLAPAWFSEKYRLVLETDEQVIGANSAVELQTDISDIVSLNPPGQGLRLRVSAYATKSNVPQKMIVFLIGGLVLLMAWSLWALGAHMRSRLRAERERDRLFNLSLDLLCVVHLDGHIVRANPAFERVLGLAVETLYGRPLIGLVHPDDVQATQEEVRKLARGEPSTGFDNRCRCADGTYRWLVWSVNPALEEGLFYCVAHDITERKRSEDAVRAEYAFRKAMEESVMTGLRAVDMAGRITYVNPAFCRMVGLRAEQLIGCLPPFPYWPRDDNAEQWHNLTLTLAGKAPANGFKMRITHAGGKYTDVRFYISPLIDADGKQTGWMASMVDITESNRTRAELISAHERFVTVLDGLEAAVYVADARTEEILYANLAFCAIFGPDAVGRNSRELTDCCTPESALLLRDPQHLTLADLPCELFDGELQNVVSERWYHVRDRAIKWVDARVVRMVIATDVTERRQTEDENVRQQVRLEQTSRLISMGEMASTLAHELNQPFTAISNYAMGCVSQLESGKYRREDLLAAMQKASFQAERAGKIVRRMRDFVRKSEPNRAAVALADIVEEAIGFAEIEARKAGVDIRINLPPALPPVYADRIMIEQVLLNLVKNGIEAMVHTPRKRRHLSVAARCNEDDQVEVEVCDNGHGIADEETEKLFMPFFTTKAYGMGMGLNICRTIVEFHNGRLWAVSNSGGGMAFRFTLPLGE</sequence>
<dbReference type="Proteomes" id="UP000306324">
    <property type="component" value="Unassembled WGS sequence"/>
</dbReference>
<dbReference type="Gene3D" id="3.30.450.20">
    <property type="entry name" value="PAS domain"/>
    <property type="match status" value="4"/>
</dbReference>
<dbReference type="PANTHER" id="PTHR43304">
    <property type="entry name" value="PHYTOCHROME-LIKE PROTEIN CPH1"/>
    <property type="match status" value="1"/>
</dbReference>
<feature type="domain" description="PAS" evidence="8">
    <location>
        <begin position="312"/>
        <end position="382"/>
    </location>
</feature>
<dbReference type="InterPro" id="IPR013767">
    <property type="entry name" value="PAS_fold"/>
</dbReference>
<dbReference type="CDD" id="cd00130">
    <property type="entry name" value="PAS"/>
    <property type="match status" value="2"/>
</dbReference>
<gene>
    <name evidence="10" type="ORF">ACCUM_1995</name>
</gene>
<dbReference type="PANTHER" id="PTHR43304:SF1">
    <property type="entry name" value="PAC DOMAIN-CONTAINING PROTEIN"/>
    <property type="match status" value="1"/>
</dbReference>
<dbReference type="AlphaFoldDB" id="A0A5S4EIH5"/>
<dbReference type="SMART" id="SM00388">
    <property type="entry name" value="HisKA"/>
    <property type="match status" value="1"/>
</dbReference>
<protein>
    <recommendedName>
        <fullName evidence="2">histidine kinase</fullName>
        <ecNumber evidence="2">2.7.13.3</ecNumber>
    </recommendedName>
</protein>
<feature type="transmembrane region" description="Helical" evidence="6">
    <location>
        <begin position="42"/>
        <end position="65"/>
    </location>
</feature>
<evidence type="ECO:0000259" key="9">
    <source>
        <dbReference type="PROSITE" id="PS50113"/>
    </source>
</evidence>
<dbReference type="GO" id="GO:0000155">
    <property type="term" value="F:phosphorelay sensor kinase activity"/>
    <property type="evidence" value="ECO:0007669"/>
    <property type="project" value="InterPro"/>
</dbReference>
<dbReference type="InterPro" id="IPR036890">
    <property type="entry name" value="HATPase_C_sf"/>
</dbReference>
<dbReference type="Pfam" id="PF00512">
    <property type="entry name" value="HisKA"/>
    <property type="match status" value="1"/>
</dbReference>
<evidence type="ECO:0000313" key="11">
    <source>
        <dbReference type="Proteomes" id="UP000306324"/>
    </source>
</evidence>
<dbReference type="CDD" id="cd00082">
    <property type="entry name" value="HisKA"/>
    <property type="match status" value="1"/>
</dbReference>
<feature type="domain" description="PAC" evidence="9">
    <location>
        <begin position="509"/>
        <end position="561"/>
    </location>
</feature>
<proteinExistence type="predicted"/>
<evidence type="ECO:0000313" key="10">
    <source>
        <dbReference type="EMBL" id="TMQ75091.1"/>
    </source>
</evidence>
<dbReference type="InterPro" id="IPR004358">
    <property type="entry name" value="Sig_transdc_His_kin-like_C"/>
</dbReference>
<evidence type="ECO:0000256" key="1">
    <source>
        <dbReference type="ARBA" id="ARBA00000085"/>
    </source>
</evidence>
<evidence type="ECO:0000259" key="7">
    <source>
        <dbReference type="PROSITE" id="PS50109"/>
    </source>
</evidence>
<dbReference type="InterPro" id="IPR003661">
    <property type="entry name" value="HisK_dim/P_dom"/>
</dbReference>
<dbReference type="NCBIfam" id="TIGR00229">
    <property type="entry name" value="sensory_box"/>
    <property type="match status" value="2"/>
</dbReference>
<dbReference type="PROSITE" id="PS50113">
    <property type="entry name" value="PAC"/>
    <property type="match status" value="1"/>
</dbReference>
<dbReference type="InterPro" id="IPR000014">
    <property type="entry name" value="PAS"/>
</dbReference>
<dbReference type="SMART" id="SM00086">
    <property type="entry name" value="PAC"/>
    <property type="match status" value="3"/>
</dbReference>
<dbReference type="PRINTS" id="PR00344">
    <property type="entry name" value="BCTRLSENSOR"/>
</dbReference>
<dbReference type="Gene3D" id="3.30.565.10">
    <property type="entry name" value="Histidine kinase-like ATPase, C-terminal domain"/>
    <property type="match status" value="1"/>
</dbReference>
<keyword evidence="11" id="KW-1185">Reference proteome</keyword>
<dbReference type="SUPFAM" id="SSF47384">
    <property type="entry name" value="Homodimeric domain of signal transducing histidine kinase"/>
    <property type="match status" value="1"/>
</dbReference>
<comment type="catalytic activity">
    <reaction evidence="1">
        <text>ATP + protein L-histidine = ADP + protein N-phospho-L-histidine.</text>
        <dbReference type="EC" id="2.7.13.3"/>
    </reaction>
</comment>
<dbReference type="InterPro" id="IPR052162">
    <property type="entry name" value="Sensor_kinase/Photoreceptor"/>
</dbReference>
<dbReference type="InterPro" id="IPR003594">
    <property type="entry name" value="HATPase_dom"/>
</dbReference>
<keyword evidence="6" id="KW-0812">Transmembrane</keyword>
<feature type="transmembrane region" description="Helical" evidence="6">
    <location>
        <begin position="283"/>
        <end position="302"/>
    </location>
</feature>
<dbReference type="EMBL" id="SWAD01000122">
    <property type="protein sequence ID" value="TMQ75091.1"/>
    <property type="molecule type" value="Genomic_DNA"/>
</dbReference>
<dbReference type="InterPro" id="IPR035965">
    <property type="entry name" value="PAS-like_dom_sf"/>
</dbReference>
<dbReference type="CDD" id="cd18773">
    <property type="entry name" value="PDC1_HK_sensor"/>
    <property type="match status" value="1"/>
</dbReference>
<dbReference type="SUPFAM" id="SSF55785">
    <property type="entry name" value="PYP-like sensor domain (PAS domain)"/>
    <property type="match status" value="3"/>
</dbReference>
<dbReference type="SUPFAM" id="SSF55874">
    <property type="entry name" value="ATPase domain of HSP90 chaperone/DNA topoisomerase II/histidine kinase"/>
    <property type="match status" value="1"/>
</dbReference>
<keyword evidence="5" id="KW-0418">Kinase</keyword>
<dbReference type="InterPro" id="IPR036097">
    <property type="entry name" value="HisK_dim/P_sf"/>
</dbReference>
<accession>A0A5S4EIH5</accession>
<reference evidence="10 11" key="1">
    <citation type="submission" date="2019-04" db="EMBL/GenBank/DDBJ databases">
        <title>A novel phosphate-accumulating bacterium identified in bioreactor for phosphate removal from wastewater.</title>
        <authorList>
            <person name="Kotlyarov R.Y."/>
            <person name="Beletsky A.V."/>
            <person name="Kallistova A.Y."/>
            <person name="Dorofeev A.G."/>
            <person name="Nikolaev Y.Y."/>
            <person name="Pimenov N.V."/>
            <person name="Ravin N.V."/>
            <person name="Mardanov A.V."/>
        </authorList>
    </citation>
    <scope>NUCLEOTIDE SEQUENCE [LARGE SCALE GENOMIC DNA]</scope>
    <source>
        <strain evidence="10 11">Bin19</strain>
    </source>
</reference>
<comment type="caution">
    <text evidence="10">The sequence shown here is derived from an EMBL/GenBank/DDBJ whole genome shotgun (WGS) entry which is preliminary data.</text>
</comment>
<dbReference type="InterPro" id="IPR005467">
    <property type="entry name" value="His_kinase_dom"/>
</dbReference>
<dbReference type="InterPro" id="IPR013656">
    <property type="entry name" value="PAS_4"/>
</dbReference>
<dbReference type="Pfam" id="PF00989">
    <property type="entry name" value="PAS"/>
    <property type="match status" value="1"/>
</dbReference>
<name>A0A5S4EIH5_9PROT</name>
<dbReference type="PROSITE" id="PS50109">
    <property type="entry name" value="HIS_KIN"/>
    <property type="match status" value="1"/>
</dbReference>
<dbReference type="Gene3D" id="1.10.287.130">
    <property type="match status" value="1"/>
</dbReference>
<dbReference type="Pfam" id="PF08448">
    <property type="entry name" value="PAS_4"/>
    <property type="match status" value="1"/>
</dbReference>
<evidence type="ECO:0000256" key="3">
    <source>
        <dbReference type="ARBA" id="ARBA00022553"/>
    </source>
</evidence>
<keyword evidence="6" id="KW-0472">Membrane</keyword>
<organism evidence="10 11">
    <name type="scientific">Candidatus Accumulibacter phosphatis</name>
    <dbReference type="NCBI Taxonomy" id="327160"/>
    <lineage>
        <taxon>Bacteria</taxon>
        <taxon>Pseudomonadati</taxon>
        <taxon>Pseudomonadota</taxon>
        <taxon>Betaproteobacteria</taxon>
        <taxon>Candidatus Accumulibacter</taxon>
    </lineage>
</organism>
<evidence type="ECO:0000256" key="2">
    <source>
        <dbReference type="ARBA" id="ARBA00012438"/>
    </source>
</evidence>
<dbReference type="SMART" id="SM00387">
    <property type="entry name" value="HATPase_c"/>
    <property type="match status" value="1"/>
</dbReference>
<dbReference type="SMART" id="SM00091">
    <property type="entry name" value="PAS"/>
    <property type="match status" value="3"/>
</dbReference>
<dbReference type="Pfam" id="PF13188">
    <property type="entry name" value="PAS_8"/>
    <property type="match status" value="1"/>
</dbReference>
<evidence type="ECO:0000259" key="8">
    <source>
        <dbReference type="PROSITE" id="PS50112"/>
    </source>
</evidence>
<keyword evidence="6" id="KW-1133">Transmembrane helix</keyword>
<dbReference type="EC" id="2.7.13.3" evidence="2"/>
<keyword evidence="3" id="KW-0597">Phosphoprotein</keyword>
<feature type="domain" description="Histidine kinase" evidence="7">
    <location>
        <begin position="706"/>
        <end position="922"/>
    </location>
</feature>
<dbReference type="InterPro" id="IPR000700">
    <property type="entry name" value="PAS-assoc_C"/>
</dbReference>
<keyword evidence="10" id="KW-0675">Receptor</keyword>
<feature type="domain" description="PAS" evidence="8">
    <location>
        <begin position="433"/>
        <end position="478"/>
    </location>
</feature>
<evidence type="ECO:0000256" key="6">
    <source>
        <dbReference type="SAM" id="Phobius"/>
    </source>
</evidence>
<evidence type="ECO:0000256" key="5">
    <source>
        <dbReference type="ARBA" id="ARBA00022777"/>
    </source>
</evidence>
<dbReference type="GO" id="GO:0006355">
    <property type="term" value="P:regulation of DNA-templated transcription"/>
    <property type="evidence" value="ECO:0007669"/>
    <property type="project" value="InterPro"/>
</dbReference>